<organism evidence="1 2">
    <name type="scientific">Rhizopogon vesiculosus</name>
    <dbReference type="NCBI Taxonomy" id="180088"/>
    <lineage>
        <taxon>Eukaryota</taxon>
        <taxon>Fungi</taxon>
        <taxon>Dikarya</taxon>
        <taxon>Basidiomycota</taxon>
        <taxon>Agaricomycotina</taxon>
        <taxon>Agaricomycetes</taxon>
        <taxon>Agaricomycetidae</taxon>
        <taxon>Boletales</taxon>
        <taxon>Suillineae</taxon>
        <taxon>Rhizopogonaceae</taxon>
        <taxon>Rhizopogon</taxon>
    </lineage>
</organism>
<dbReference type="EMBL" id="LVVM01006613">
    <property type="protein sequence ID" value="OJA07593.1"/>
    <property type="molecule type" value="Genomic_DNA"/>
</dbReference>
<evidence type="ECO:0008006" key="3">
    <source>
        <dbReference type="Google" id="ProtNLM"/>
    </source>
</evidence>
<name>A0A1J8Q1I3_9AGAM</name>
<proteinExistence type="predicted"/>
<sequence length="253" mass="27495">MLLKKVQAVLHKSGLPQTLWREAVRHVVWLKNCMLMKALDGGTPLEAVTGKKPDLSCVQPWGLKVWVHVEAGNELGGQVEEGWWVGIDDRSTNGCRVYRLEKRAVTVEWNIYWGPVEAKLSACEGGEDEPIPSAILMPSATAHPSTQPTTPSMPPAPLPMPPAPTKHVCKLSQCILNMMAGKAPIPRGIQLPTPLPETIQVREDNTVIEEEDTAALLSAILENKDDAAKLSVTLAEFMAEAEALEPTSLGDAM</sequence>
<keyword evidence="2" id="KW-1185">Reference proteome</keyword>
<gene>
    <name evidence="1" type="ORF">AZE42_07469</name>
</gene>
<dbReference type="AlphaFoldDB" id="A0A1J8Q1I3"/>
<comment type="caution">
    <text evidence="1">The sequence shown here is derived from an EMBL/GenBank/DDBJ whole genome shotgun (WGS) entry which is preliminary data.</text>
</comment>
<accession>A0A1J8Q1I3</accession>
<evidence type="ECO:0000313" key="2">
    <source>
        <dbReference type="Proteomes" id="UP000183567"/>
    </source>
</evidence>
<evidence type="ECO:0000313" key="1">
    <source>
        <dbReference type="EMBL" id="OJA07593.1"/>
    </source>
</evidence>
<protein>
    <recommendedName>
        <fullName evidence="3">Reverse transcriptase Ty1/copia-type domain-containing protein</fullName>
    </recommendedName>
</protein>
<dbReference type="OrthoDB" id="2640446at2759"/>
<reference evidence="1 2" key="1">
    <citation type="submission" date="2016-03" db="EMBL/GenBank/DDBJ databases">
        <title>Comparative genomics of the ectomycorrhizal sister species Rhizopogon vinicolor and Rhizopogon vesiculosus (Basidiomycota: Boletales) reveals a divergence of the mating type B locus.</title>
        <authorList>
            <person name="Mujic A.B."/>
            <person name="Kuo A."/>
            <person name="Tritt A."/>
            <person name="Lipzen A."/>
            <person name="Chen C."/>
            <person name="Johnson J."/>
            <person name="Sharma A."/>
            <person name="Barry K."/>
            <person name="Grigoriev I.V."/>
            <person name="Spatafora J.W."/>
        </authorList>
    </citation>
    <scope>NUCLEOTIDE SEQUENCE [LARGE SCALE GENOMIC DNA]</scope>
    <source>
        <strain evidence="1 2">AM-OR11-056</strain>
    </source>
</reference>
<dbReference type="Proteomes" id="UP000183567">
    <property type="component" value="Unassembled WGS sequence"/>
</dbReference>